<evidence type="ECO:0000313" key="2">
    <source>
        <dbReference type="EMBL" id="KEH27205.1"/>
    </source>
</evidence>
<evidence type="ECO:0000256" key="1">
    <source>
        <dbReference type="SAM" id="MobiDB-lite"/>
    </source>
</evidence>
<dbReference type="STRING" id="3880.A0A072UMW6"/>
<evidence type="ECO:0000313" key="4">
    <source>
        <dbReference type="Proteomes" id="UP000002051"/>
    </source>
</evidence>
<keyword evidence="4" id="KW-1185">Reference proteome</keyword>
<dbReference type="EMBL" id="CM001222">
    <property type="protein sequence ID" value="KEH27205.1"/>
    <property type="molecule type" value="Genomic_DNA"/>
</dbReference>
<accession>A0A072UMW6</accession>
<dbReference type="HOGENOM" id="CLU_1789806_0_0_1"/>
<organism evidence="2 4">
    <name type="scientific">Medicago truncatula</name>
    <name type="common">Barrel medic</name>
    <name type="synonym">Medicago tribuloides</name>
    <dbReference type="NCBI Taxonomy" id="3880"/>
    <lineage>
        <taxon>Eukaryota</taxon>
        <taxon>Viridiplantae</taxon>
        <taxon>Streptophyta</taxon>
        <taxon>Embryophyta</taxon>
        <taxon>Tracheophyta</taxon>
        <taxon>Spermatophyta</taxon>
        <taxon>Magnoliopsida</taxon>
        <taxon>eudicotyledons</taxon>
        <taxon>Gunneridae</taxon>
        <taxon>Pentapetalae</taxon>
        <taxon>rosids</taxon>
        <taxon>fabids</taxon>
        <taxon>Fabales</taxon>
        <taxon>Fabaceae</taxon>
        <taxon>Papilionoideae</taxon>
        <taxon>50 kb inversion clade</taxon>
        <taxon>NPAAA clade</taxon>
        <taxon>Hologalegina</taxon>
        <taxon>IRL clade</taxon>
        <taxon>Trifolieae</taxon>
        <taxon>Medicago</taxon>
    </lineage>
</organism>
<dbReference type="InterPro" id="IPR029063">
    <property type="entry name" value="SAM-dependent_MTases_sf"/>
</dbReference>
<evidence type="ECO:0000313" key="3">
    <source>
        <dbReference type="EnsemblPlants" id="KEH27205"/>
    </source>
</evidence>
<dbReference type="EnsemblPlants" id="KEH27205">
    <property type="protein sequence ID" value="KEH27205"/>
    <property type="gene ID" value="MTR_6g088740"/>
</dbReference>
<name>A0A072UMW6_MEDTR</name>
<gene>
    <name evidence="2" type="ordered locus">MTR_6g088740</name>
</gene>
<feature type="region of interest" description="Disordered" evidence="1">
    <location>
        <begin position="40"/>
        <end position="67"/>
    </location>
</feature>
<dbReference type="Proteomes" id="UP000002051">
    <property type="component" value="Chromosome 6"/>
</dbReference>
<sequence length="145" mass="15430">MPKSDESALTLAPDIETPIMLLIISPENLDDTVNVKVEDPPPLVDIPSEDAKVKGAPPPGVPPADTHPIVGPIVVSIDHQENFTTKVKFATHNDLLSGFENKYVQVGNVVAVPVARALGYSLGLAYQGVAADGPLYTLPEKFPVR</sequence>
<reference evidence="3" key="3">
    <citation type="submission" date="2015-04" db="UniProtKB">
        <authorList>
            <consortium name="EnsemblPlants"/>
        </authorList>
    </citation>
    <scope>IDENTIFICATION</scope>
    <source>
        <strain evidence="3">cv. Jemalong A17</strain>
    </source>
</reference>
<dbReference type="AlphaFoldDB" id="A0A072UMW6"/>
<proteinExistence type="predicted"/>
<dbReference type="Gene3D" id="3.40.50.150">
    <property type="entry name" value="Vaccinia Virus protein VP39"/>
    <property type="match status" value="1"/>
</dbReference>
<reference evidence="2 4" key="2">
    <citation type="journal article" date="2014" name="BMC Genomics">
        <title>An improved genome release (version Mt4.0) for the model legume Medicago truncatula.</title>
        <authorList>
            <person name="Tang H."/>
            <person name="Krishnakumar V."/>
            <person name="Bidwell S."/>
            <person name="Rosen B."/>
            <person name="Chan A."/>
            <person name="Zhou S."/>
            <person name="Gentzbittel L."/>
            <person name="Childs K.L."/>
            <person name="Yandell M."/>
            <person name="Gundlach H."/>
            <person name="Mayer K.F."/>
            <person name="Schwartz D.C."/>
            <person name="Town C.D."/>
        </authorList>
    </citation>
    <scope>GENOME REANNOTATION</scope>
    <source>
        <strain evidence="2">A17</strain>
        <strain evidence="3 4">cv. Jemalong A17</strain>
    </source>
</reference>
<reference evidence="2 4" key="1">
    <citation type="journal article" date="2011" name="Nature">
        <title>The Medicago genome provides insight into the evolution of rhizobial symbioses.</title>
        <authorList>
            <person name="Young N.D."/>
            <person name="Debelle F."/>
            <person name="Oldroyd G.E."/>
            <person name="Geurts R."/>
            <person name="Cannon S.B."/>
            <person name="Udvardi M.K."/>
            <person name="Benedito V.A."/>
            <person name="Mayer K.F."/>
            <person name="Gouzy J."/>
            <person name="Schoof H."/>
            <person name="Van de Peer Y."/>
            <person name="Proost S."/>
            <person name="Cook D.R."/>
            <person name="Meyers B.C."/>
            <person name="Spannagl M."/>
            <person name="Cheung F."/>
            <person name="De Mita S."/>
            <person name="Krishnakumar V."/>
            <person name="Gundlach H."/>
            <person name="Zhou S."/>
            <person name="Mudge J."/>
            <person name="Bharti A.K."/>
            <person name="Murray J.D."/>
            <person name="Naoumkina M.A."/>
            <person name="Rosen B."/>
            <person name="Silverstein K.A."/>
            <person name="Tang H."/>
            <person name="Rombauts S."/>
            <person name="Zhao P.X."/>
            <person name="Zhou P."/>
            <person name="Barbe V."/>
            <person name="Bardou P."/>
            <person name="Bechner M."/>
            <person name="Bellec A."/>
            <person name="Berger A."/>
            <person name="Berges H."/>
            <person name="Bidwell S."/>
            <person name="Bisseling T."/>
            <person name="Choisne N."/>
            <person name="Couloux A."/>
            <person name="Denny R."/>
            <person name="Deshpande S."/>
            <person name="Dai X."/>
            <person name="Doyle J.J."/>
            <person name="Dudez A.M."/>
            <person name="Farmer A.D."/>
            <person name="Fouteau S."/>
            <person name="Franken C."/>
            <person name="Gibelin C."/>
            <person name="Gish J."/>
            <person name="Goldstein S."/>
            <person name="Gonzalez A.J."/>
            <person name="Green P.J."/>
            <person name="Hallab A."/>
            <person name="Hartog M."/>
            <person name="Hua A."/>
            <person name="Humphray S.J."/>
            <person name="Jeong D.H."/>
            <person name="Jing Y."/>
            <person name="Jocker A."/>
            <person name="Kenton S.M."/>
            <person name="Kim D.J."/>
            <person name="Klee K."/>
            <person name="Lai H."/>
            <person name="Lang C."/>
            <person name="Lin S."/>
            <person name="Macmil S.L."/>
            <person name="Magdelenat G."/>
            <person name="Matthews L."/>
            <person name="McCorrison J."/>
            <person name="Monaghan E.L."/>
            <person name="Mun J.H."/>
            <person name="Najar F.Z."/>
            <person name="Nicholson C."/>
            <person name="Noirot C."/>
            <person name="O'Bleness M."/>
            <person name="Paule C.R."/>
            <person name="Poulain J."/>
            <person name="Prion F."/>
            <person name="Qin B."/>
            <person name="Qu C."/>
            <person name="Retzel E.F."/>
            <person name="Riddle C."/>
            <person name="Sallet E."/>
            <person name="Samain S."/>
            <person name="Samson N."/>
            <person name="Sanders I."/>
            <person name="Saurat O."/>
            <person name="Scarpelli C."/>
            <person name="Schiex T."/>
            <person name="Segurens B."/>
            <person name="Severin A.J."/>
            <person name="Sherrier D.J."/>
            <person name="Shi R."/>
            <person name="Sims S."/>
            <person name="Singer S.R."/>
            <person name="Sinharoy S."/>
            <person name="Sterck L."/>
            <person name="Viollet A."/>
            <person name="Wang B.B."/>
            <person name="Wang K."/>
            <person name="Wang M."/>
            <person name="Wang X."/>
            <person name="Warfsmann J."/>
            <person name="Weissenbach J."/>
            <person name="White D.D."/>
            <person name="White J.D."/>
            <person name="Wiley G.B."/>
            <person name="Wincker P."/>
            <person name="Xing Y."/>
            <person name="Yang L."/>
            <person name="Yao Z."/>
            <person name="Ying F."/>
            <person name="Zhai J."/>
            <person name="Zhou L."/>
            <person name="Zuber A."/>
            <person name="Denarie J."/>
            <person name="Dixon R.A."/>
            <person name="May G.D."/>
            <person name="Schwartz D.C."/>
            <person name="Rogers J."/>
            <person name="Quetier F."/>
            <person name="Town C.D."/>
            <person name="Roe B.A."/>
        </authorList>
    </citation>
    <scope>NUCLEOTIDE SEQUENCE [LARGE SCALE GENOMIC DNA]</scope>
    <source>
        <strain evidence="2">A17</strain>
        <strain evidence="3 4">cv. Jemalong A17</strain>
    </source>
</reference>
<protein>
    <submittedName>
        <fullName evidence="2 3">Uncharacterized protein</fullName>
    </submittedName>
</protein>